<evidence type="ECO:0000313" key="4">
    <source>
        <dbReference type="EMBL" id="OMJ88428.1"/>
    </source>
</evidence>
<feature type="chain" id="PRO_5012819763" description="TNFR-Cys domain-containing protein" evidence="2">
    <location>
        <begin position="18"/>
        <end position="2111"/>
    </location>
</feature>
<keyword evidence="5" id="KW-1185">Reference proteome</keyword>
<reference evidence="4 5" key="1">
    <citation type="submission" date="2016-11" db="EMBL/GenBank/DDBJ databases">
        <title>The macronuclear genome of Stentor coeruleus: a giant cell with tiny introns.</title>
        <authorList>
            <person name="Slabodnick M."/>
            <person name="Ruby J.G."/>
            <person name="Reiff S.B."/>
            <person name="Swart E.C."/>
            <person name="Gosai S."/>
            <person name="Prabakaran S."/>
            <person name="Witkowska E."/>
            <person name="Larue G.E."/>
            <person name="Fisher S."/>
            <person name="Freeman R.M."/>
            <person name="Gunawardena J."/>
            <person name="Chu W."/>
            <person name="Stover N.A."/>
            <person name="Gregory B.D."/>
            <person name="Nowacki M."/>
            <person name="Derisi J."/>
            <person name="Roy S.W."/>
            <person name="Marshall W.F."/>
            <person name="Sood P."/>
        </authorList>
    </citation>
    <scope>NUCLEOTIDE SEQUENCE [LARGE SCALE GENOMIC DNA]</scope>
    <source>
        <strain evidence="4">WM001</strain>
    </source>
</reference>
<dbReference type="SMART" id="SM01411">
    <property type="entry name" value="Ephrin_rec_like"/>
    <property type="match status" value="6"/>
</dbReference>
<dbReference type="InterPro" id="IPR000742">
    <property type="entry name" value="EGF"/>
</dbReference>
<dbReference type="PANTHER" id="PTHR15332">
    <property type="entry name" value="PROPROTEIN CONVERTASE SUBTILISIN_KEXIN TYPE 5-LIKE"/>
    <property type="match status" value="1"/>
</dbReference>
<protein>
    <recommendedName>
        <fullName evidence="3">TNFR-Cys domain-containing protein</fullName>
    </recommendedName>
</protein>
<feature type="domain" description="TNFR-Cys" evidence="3">
    <location>
        <begin position="1834"/>
        <end position="1874"/>
    </location>
</feature>
<feature type="transmembrane region" description="Helical" evidence="1">
    <location>
        <begin position="2055"/>
        <end position="2078"/>
    </location>
</feature>
<evidence type="ECO:0000256" key="1">
    <source>
        <dbReference type="SAM" id="Phobius"/>
    </source>
</evidence>
<keyword evidence="1" id="KW-0812">Transmembrane</keyword>
<dbReference type="Gene3D" id="2.10.220.10">
    <property type="entry name" value="Hormone Receptor, Insulin-like Growth Factor Receptor 1, Chain A, domain 2"/>
    <property type="match status" value="12"/>
</dbReference>
<dbReference type="SMART" id="SM00181">
    <property type="entry name" value="EGF"/>
    <property type="match status" value="10"/>
</dbReference>
<feature type="transmembrane region" description="Helical" evidence="1">
    <location>
        <begin position="1933"/>
        <end position="1955"/>
    </location>
</feature>
<dbReference type="SMART" id="SM00261">
    <property type="entry name" value="FU"/>
    <property type="match status" value="16"/>
</dbReference>
<dbReference type="PROSITE" id="PS00652">
    <property type="entry name" value="TNFR_NGFR_1"/>
    <property type="match status" value="2"/>
</dbReference>
<feature type="transmembrane region" description="Helical" evidence="1">
    <location>
        <begin position="2006"/>
        <end position="2035"/>
    </location>
</feature>
<dbReference type="Proteomes" id="UP000187209">
    <property type="component" value="Unassembled WGS sequence"/>
</dbReference>
<feature type="transmembrane region" description="Helical" evidence="1">
    <location>
        <begin position="1961"/>
        <end position="1985"/>
    </location>
</feature>
<comment type="caution">
    <text evidence="4">The sequence shown here is derived from an EMBL/GenBank/DDBJ whole genome shotgun (WGS) entry which is preliminary data.</text>
</comment>
<dbReference type="EMBL" id="MPUH01000151">
    <property type="protein sequence ID" value="OMJ88428.1"/>
    <property type="molecule type" value="Genomic_DNA"/>
</dbReference>
<evidence type="ECO:0000313" key="5">
    <source>
        <dbReference type="Proteomes" id="UP000187209"/>
    </source>
</evidence>
<dbReference type="InterPro" id="IPR006212">
    <property type="entry name" value="Furin_repeat"/>
</dbReference>
<evidence type="ECO:0000256" key="2">
    <source>
        <dbReference type="SAM" id="SignalP"/>
    </source>
</evidence>
<sequence>MNILAGILILLNFGVLGFYTASVDIANSTITSQTNYTFTLALTSSYPTIPARFRIVVVLPSKFTVISSVNTLPNYCTVSDFTEIVIKTLYDPLKPSVGETDSDYDGQCGVTSANTITLITPYAIPVMITFKLGLIMNPNIAYKGTNLGNILLYGYNEGASTYSYYYSYAFGDNRFNPGEISLLSFTQDNLNVGGWSLYTYSVKINQNIPSDGWIILSFTSDSTLKTAAETTITGTLNSGTSVTMGVSISSTTVTATGLLPSGASKDNTLLISIYQVKNPKFVGYSSGIIYTATNANEYIEKGSVVISSINPCVITLTGYIPMSKLVYANTQIALYFSNDIYDASTTNQFSFKISFPSTYLVQSTSTCTNAGGLSTSPSLSCSVSTNQFTSNLVTQIDKTVSLRLNSIINPHNNATTDYIKIYLYTSANVLICMNEQLVNFTADPGSLSVSTKSRNTAYVADSGPYKLTFTTNTIIPTGGHVKVVLPLDQFLETTGIQCYESSSPLNICTKSSLPLDPSTVELTMTEWCSATDTSCSSCCSAGTVLSLTLQGIGNALYYNPSVNSQIRVYTYNSAMTGVIDMITSAGQFTPTLICRSVTGGVSRIGDIVQLNTNFHFQYTSATQYISGAYVIVYLPQNAIFPQTSGVTCYNSANGITCTYELYSDGSIKDIKFYPCNSGCNSGTSFDLSVVGIMNPDTIGGFSGSFTMMVFYSGYEIESGSFVSSINSLIPNVVTSASFSRTSYVVSSPHVLTISFNIASKIPAGGSLVLSLPQDLLTLDSSLSIYKSSILLSYTGSLTSMTITGYCTSECSSGSQIKLDFKGIKNLNSVRSVTGIMTITSLYTYTIDTGSFEVSSLLSNLVPGQMFAVDIHPENPQVSISTTYRIIFTTEHSILKDSYIEITFPTGPMLPLSMLCSSFLTIDSSLICSVSSKTLTITKGFSLEKTGSQMVGILFPSITNPGSALSYSPFTITIKDINGYIIDQYISGSVLYKMPTSSCSCSKCAGDICWECLVPSDFPLLSGYSCQETCADDEFLASINPLTCIKCHYTCASCNSQYASDCTSCPNGRYKSNGYCVDICPEGTILINNQCSNINPCTSPCSTCSLSSNYCFTCTTGMLVPGTGLCVNICPDGYYANGSICQECSTKCSTCLGNDFTCTSCYNYYYEQYLDKNLCVEKCPEGITVLDSGVCVNCDVTCNTCSEIGPNGCDSCSGSLYLYENSCVEVCPDGFYRFDGNICVDDCLDGFYVTEDLHDCFQCFDECATCSDYKICTTCQGELYLFEDMCVDPCPSGFVKFSPNLCISEDECLDGFYIDNGECFACPEECKTCTSDTICTSCTDTYYLSEQSCVSVCPDGFLKFSDGTCIPISSCSEGFYILDDFCYICDSTCNTCDGGTYLDCTSCSNNLYLYLTSCLLECPAGFFRFTENVCVEVCPIGHFITEDLKDCNICDPNCLTCSGPGPDDCTGCYEDTPYLLPDGQCASECLIGQFLYGSICYEICPEGTLAIVLSISYCTTKCPSNYYISDNSCLPCSSNCAECLNESTCTTCISGFSMTVDSKCTSQCPDGYISIDSLCVVNCDDDNCIDCTISHPEICKKCSDGFSIYNNTCVKNCPDNYYFDNNKCLPCSNDCDYCENADLCYKCSEGKFLLNGECVSLCPSGYYSKDSMCYNCNSSCLTCESSSFCTSCQSPFFMFDNFCYALCPDRTIPVDGICVYTCPESCATCDKGYCSSCKTGYLYNKDCVVKCPSGFYGIDNLCFKCSKSCLICTSEDTCLECENSFLFNNTCVENCPDKTVVEDSICKPLCSKKCKNCDYDKCYECENGYVINNGICEECPEGTYYNNLQCAKCSNNCTKCYNETVCIECMTGILYNGLCLDKCPDGLSSNSGTCIDIGYSKTTYAVYFLLGEIFIVISILVAGCFIYSDSFLLMPSVLALLSTSIFSCKIALVIVLWTSSTFTTGILLPIIVSLVIGTSTLAIMFLYLHIETFQMTNATLSYYSLVHKKSYIFIKVLSILCGVQFFRCIYCGIFGLGATTEVKGLAISAKFRYALEKLCFLNSIIVSLPLIIACVMLLSIYGINTDVWQVSMITLGISIIIEGVYVVSYVNSPWWR</sequence>
<dbReference type="InterPro" id="IPR009030">
    <property type="entry name" value="Growth_fac_rcpt_cys_sf"/>
</dbReference>
<feature type="signal peptide" evidence="2">
    <location>
        <begin position="1"/>
        <end position="17"/>
    </location>
</feature>
<name>A0A1R2CHF6_9CILI</name>
<feature type="transmembrane region" description="Helical" evidence="1">
    <location>
        <begin position="1899"/>
        <end position="1921"/>
    </location>
</feature>
<keyword evidence="2" id="KW-0732">Signal</keyword>
<feature type="transmembrane region" description="Helical" evidence="1">
    <location>
        <begin position="2085"/>
        <end position="2105"/>
    </location>
</feature>
<evidence type="ECO:0000259" key="3">
    <source>
        <dbReference type="PROSITE" id="PS00652"/>
    </source>
</evidence>
<keyword evidence="1" id="KW-1133">Transmembrane helix</keyword>
<gene>
    <name evidence="4" type="ORF">SteCoe_9651</name>
</gene>
<accession>A0A1R2CHF6</accession>
<organism evidence="4 5">
    <name type="scientific">Stentor coeruleus</name>
    <dbReference type="NCBI Taxonomy" id="5963"/>
    <lineage>
        <taxon>Eukaryota</taxon>
        <taxon>Sar</taxon>
        <taxon>Alveolata</taxon>
        <taxon>Ciliophora</taxon>
        <taxon>Postciliodesmatophora</taxon>
        <taxon>Heterotrichea</taxon>
        <taxon>Heterotrichida</taxon>
        <taxon>Stentoridae</taxon>
        <taxon>Stentor</taxon>
    </lineage>
</organism>
<keyword evidence="1" id="KW-0472">Membrane</keyword>
<feature type="domain" description="TNFR-Cys" evidence="3">
    <location>
        <begin position="1746"/>
        <end position="1786"/>
    </location>
</feature>
<dbReference type="OrthoDB" id="293715at2759"/>
<dbReference type="CDD" id="cd00064">
    <property type="entry name" value="FU"/>
    <property type="match status" value="7"/>
</dbReference>
<dbReference type="InterPro" id="IPR001368">
    <property type="entry name" value="TNFR/NGFR_Cys_rich_reg"/>
</dbReference>
<dbReference type="PANTHER" id="PTHR15332:SF175">
    <property type="entry name" value="PROPROTEIN CONVERTASE SUBTILISIN_KEXIN TYPE 5-LIKE"/>
    <property type="match status" value="1"/>
</dbReference>
<dbReference type="SUPFAM" id="SSF57184">
    <property type="entry name" value="Growth factor receptor domain"/>
    <property type="match status" value="7"/>
</dbReference>
<proteinExistence type="predicted"/>